<keyword evidence="1" id="KW-0805">Transcription regulation</keyword>
<evidence type="ECO:0000256" key="1">
    <source>
        <dbReference type="ARBA" id="ARBA00023015"/>
    </source>
</evidence>
<reference evidence="5 6" key="1">
    <citation type="submission" date="2024-04" db="EMBL/GenBank/DDBJ databases">
        <authorList>
            <person name="Wu Y.S."/>
            <person name="Zhang L."/>
        </authorList>
    </citation>
    <scope>NUCLEOTIDE SEQUENCE [LARGE SCALE GENOMIC DNA]</scope>
    <source>
        <strain evidence="5 6">KG-01</strain>
    </source>
</reference>
<sequence>MNNDFNREKPIYAQLVERICSDIIKNRLAPGMKMLSVREYALEVGVNVNTVQRVYKELEQMRLTETKRGQGTFITTDEARIQLLRQETRRRIVEQFFHNMNEFGFTKEEVLAEIKRLGADTHD</sequence>
<evidence type="ECO:0000313" key="6">
    <source>
        <dbReference type="Proteomes" id="UP001398420"/>
    </source>
</evidence>
<dbReference type="Pfam" id="PF00392">
    <property type="entry name" value="GntR"/>
    <property type="match status" value="1"/>
</dbReference>
<comment type="caution">
    <text evidence="5">The sequence shown here is derived from an EMBL/GenBank/DDBJ whole genome shotgun (WGS) entry which is preliminary data.</text>
</comment>
<dbReference type="InterPro" id="IPR036388">
    <property type="entry name" value="WH-like_DNA-bd_sf"/>
</dbReference>
<dbReference type="PANTHER" id="PTHR38445">
    <property type="entry name" value="HTH-TYPE TRANSCRIPTIONAL REPRESSOR YTRA"/>
    <property type="match status" value="1"/>
</dbReference>
<dbReference type="GeneID" id="97821576"/>
<dbReference type="SMART" id="SM00345">
    <property type="entry name" value="HTH_GNTR"/>
    <property type="match status" value="1"/>
</dbReference>
<protein>
    <submittedName>
        <fullName evidence="5">GntR family transcriptional regulator</fullName>
    </submittedName>
</protein>
<dbReference type="PANTHER" id="PTHR38445:SF6">
    <property type="entry name" value="GNTR-FAMILY TRANSCRIPTIONAL REGULATOR"/>
    <property type="match status" value="1"/>
</dbReference>
<organism evidence="5 6">
    <name type="scientific">Kurthia gibsonii</name>
    <dbReference type="NCBI Taxonomy" id="33946"/>
    <lineage>
        <taxon>Bacteria</taxon>
        <taxon>Bacillati</taxon>
        <taxon>Bacillota</taxon>
        <taxon>Bacilli</taxon>
        <taxon>Bacillales</taxon>
        <taxon>Caryophanaceae</taxon>
        <taxon>Kurthia</taxon>
    </lineage>
</organism>
<dbReference type="EMBL" id="JBCEWA010000007">
    <property type="protein sequence ID" value="MEL5988775.1"/>
    <property type="molecule type" value="Genomic_DNA"/>
</dbReference>
<dbReference type="SUPFAM" id="SSF46785">
    <property type="entry name" value="Winged helix' DNA-binding domain"/>
    <property type="match status" value="1"/>
</dbReference>
<evidence type="ECO:0000256" key="2">
    <source>
        <dbReference type="ARBA" id="ARBA00023125"/>
    </source>
</evidence>
<keyword evidence="3" id="KW-0804">Transcription</keyword>
<dbReference type="InterPro" id="IPR036390">
    <property type="entry name" value="WH_DNA-bd_sf"/>
</dbReference>
<dbReference type="RefSeq" id="WP_068453147.1">
    <property type="nucleotide sequence ID" value="NZ_BJOB01000023.1"/>
</dbReference>
<evidence type="ECO:0000256" key="3">
    <source>
        <dbReference type="ARBA" id="ARBA00023163"/>
    </source>
</evidence>
<evidence type="ECO:0000259" key="4">
    <source>
        <dbReference type="PROSITE" id="PS50949"/>
    </source>
</evidence>
<dbReference type="PROSITE" id="PS50949">
    <property type="entry name" value="HTH_GNTR"/>
    <property type="match status" value="1"/>
</dbReference>
<proteinExistence type="predicted"/>
<feature type="domain" description="HTH gntR-type" evidence="4">
    <location>
        <begin position="9"/>
        <end position="77"/>
    </location>
</feature>
<name>A0ABU9LLB0_9BACL</name>
<keyword evidence="6" id="KW-1185">Reference proteome</keyword>
<dbReference type="Proteomes" id="UP001398420">
    <property type="component" value="Unassembled WGS sequence"/>
</dbReference>
<dbReference type="Gene3D" id="1.10.10.10">
    <property type="entry name" value="Winged helix-like DNA-binding domain superfamily/Winged helix DNA-binding domain"/>
    <property type="match status" value="1"/>
</dbReference>
<dbReference type="CDD" id="cd07377">
    <property type="entry name" value="WHTH_GntR"/>
    <property type="match status" value="1"/>
</dbReference>
<evidence type="ECO:0000313" key="5">
    <source>
        <dbReference type="EMBL" id="MEL5988775.1"/>
    </source>
</evidence>
<dbReference type="InterPro" id="IPR000524">
    <property type="entry name" value="Tscrpt_reg_HTH_GntR"/>
</dbReference>
<gene>
    <name evidence="5" type="ORF">AAF454_10235</name>
</gene>
<keyword evidence="2" id="KW-0238">DNA-binding</keyword>
<accession>A0ABU9LLB0</accession>